<name>A0A385UJ99_9CAUD</name>
<dbReference type="KEGG" id="vg:55003689"/>
<dbReference type="EMBL" id="MH727556">
    <property type="protein sequence ID" value="AYB70124.1"/>
    <property type="molecule type" value="Genomic_DNA"/>
</dbReference>
<keyword evidence="2" id="KW-1185">Reference proteome</keyword>
<reference evidence="1 2" key="1">
    <citation type="submission" date="2018-08" db="EMBL/GenBank/DDBJ databases">
        <authorList>
            <person name="Miller G.E."/>
            <person name="Abrahams R."/>
            <person name="Bazan D.C."/>
            <person name="Beglau B.C."/>
            <person name="Blaylock E.C."/>
            <person name="Choi J.D."/>
            <person name="Grewal S.K."/>
            <person name="Hernandez E.V."/>
            <person name="Kim D.J."/>
            <person name="Kim K."/>
            <person name="Lee Y."/>
            <person name="Linde M.K."/>
            <person name="Lopez M.B."/>
            <person name="Pangalila E."/>
            <person name="Parker M.A."/>
            <person name="Specht R.C."/>
            <person name="Teng M.C."/>
            <person name="Toledo B."/>
            <person name="Tran S."/>
            <person name="Yu H."/>
            <person name="Kalaj N."/>
            <person name="Muthiah A.S."/>
            <person name="Dean N.S."/>
            <person name="Diaz A."/>
            <person name="Garlena R.A."/>
            <person name="Russell D.A."/>
            <person name="Pope W.H."/>
            <person name="Jacobs-Sera D."/>
            <person name="Hatfull G.F."/>
        </authorList>
    </citation>
    <scope>NUCLEOTIDE SEQUENCE [LARGE SCALE GENOMIC DNA]</scope>
</reference>
<proteinExistence type="predicted"/>
<dbReference type="GeneID" id="55003689"/>
<dbReference type="RefSeq" id="YP_009812620.1">
    <property type="nucleotide sequence ID" value="NC_048068.1"/>
</dbReference>
<protein>
    <submittedName>
        <fullName evidence="1">Ribbon-helix-helix DNA binding protein</fullName>
    </submittedName>
</protein>
<dbReference type="Proteomes" id="UP000279330">
    <property type="component" value="Segment"/>
</dbReference>
<sequence length="42" mass="4945">MNLRLNDEEHANLETGRARRGGLEVSDYFRTLLEEDTRDHQS</sequence>
<gene>
    <name evidence="1" type="primary">14</name>
    <name evidence="1" type="ORF">SEA_ONEIAGILLIAN_14</name>
</gene>
<accession>A0A385UJ99</accession>
<evidence type="ECO:0000313" key="1">
    <source>
        <dbReference type="EMBL" id="AYB70124.1"/>
    </source>
</evidence>
<organism evidence="1 2">
    <name type="scientific">Microbacterium phage OneinaGillian</name>
    <dbReference type="NCBI Taxonomy" id="2301604"/>
    <lineage>
        <taxon>Viruses</taxon>
        <taxon>Duplodnaviria</taxon>
        <taxon>Heunggongvirae</taxon>
        <taxon>Uroviricota</taxon>
        <taxon>Caudoviricetes</taxon>
        <taxon>Gillianvirus</taxon>
        <taxon>Gillianvirus oneinagillian</taxon>
    </lineage>
</organism>
<evidence type="ECO:0000313" key="2">
    <source>
        <dbReference type="Proteomes" id="UP000279330"/>
    </source>
</evidence>